<evidence type="ECO:0000313" key="3">
    <source>
        <dbReference type="Proteomes" id="UP000006158"/>
    </source>
</evidence>
<dbReference type="AlphaFoldDB" id="I7FX82"/>
<evidence type="ECO:0000313" key="2">
    <source>
        <dbReference type="EMBL" id="AFP37352.1"/>
    </source>
</evidence>
<gene>
    <name evidence="2" type="ordered locus">MSMEI_0872</name>
</gene>
<reference evidence="2 3" key="1">
    <citation type="journal article" date="2007" name="Genome Biol.">
        <title>Interrupted coding sequences in Mycobacterium smegmatis: authentic mutations or sequencing errors?</title>
        <authorList>
            <person name="Deshayes C."/>
            <person name="Perrodou E."/>
            <person name="Gallien S."/>
            <person name="Euphrasie D."/>
            <person name="Schaeffer C."/>
            <person name="Van-Dorsselaer A."/>
            <person name="Poch O."/>
            <person name="Lecompte O."/>
            <person name="Reyrat J.M."/>
        </authorList>
    </citation>
    <scope>NUCLEOTIDE SEQUENCE [LARGE SCALE GENOMIC DNA]</scope>
    <source>
        <strain evidence="3">ATCC 700084 / mc(2)155</strain>
    </source>
</reference>
<evidence type="ECO:0000256" key="1">
    <source>
        <dbReference type="SAM" id="Phobius"/>
    </source>
</evidence>
<organism evidence="2 3">
    <name type="scientific">Mycolicibacterium smegmatis (strain ATCC 700084 / mc(2)155)</name>
    <name type="common">Mycobacterium smegmatis</name>
    <dbReference type="NCBI Taxonomy" id="246196"/>
    <lineage>
        <taxon>Bacteria</taxon>
        <taxon>Bacillati</taxon>
        <taxon>Actinomycetota</taxon>
        <taxon>Actinomycetes</taxon>
        <taxon>Mycobacteriales</taxon>
        <taxon>Mycobacteriaceae</taxon>
        <taxon>Mycolicibacterium</taxon>
    </lineage>
</organism>
<protein>
    <recommendedName>
        <fullName evidence="4">Transmembrane protein</fullName>
    </recommendedName>
</protein>
<sequence length="114" mass="12137">MRRAASSMAGTPNGNQEGGLAAIYLVAGAVVLIVGVVALFVAKDARLERRLYWATAAVGGLLVSLAALHRGWGTVVAAYLAILVVTALYAFLRTDYLKIRSRVYSAWDLIGKSK</sequence>
<accession>I7FX82</accession>
<evidence type="ECO:0008006" key="4">
    <source>
        <dbReference type="Google" id="ProtNLM"/>
    </source>
</evidence>
<dbReference type="KEGG" id="msg:MSMEI_0872"/>
<keyword evidence="1" id="KW-0472">Membrane</keyword>
<dbReference type="EMBL" id="CP001663">
    <property type="protein sequence ID" value="AFP37352.1"/>
    <property type="molecule type" value="Genomic_DNA"/>
</dbReference>
<reference evidence="2 3" key="2">
    <citation type="journal article" date="2009" name="Genome Res.">
        <title>Ortho-proteogenomics: multiple proteomes investigation through orthology and a new MS-based protocol.</title>
        <authorList>
            <person name="Gallien S."/>
            <person name="Perrodou E."/>
            <person name="Carapito C."/>
            <person name="Deshayes C."/>
            <person name="Reyrat J.M."/>
            <person name="Van Dorsselaer A."/>
            <person name="Poch O."/>
            <person name="Schaeffer C."/>
            <person name="Lecompte O."/>
        </authorList>
    </citation>
    <scope>NUCLEOTIDE SEQUENCE [LARGE SCALE GENOMIC DNA]</scope>
    <source>
        <strain evidence="3">ATCC 700084 / mc(2)155</strain>
    </source>
</reference>
<feature type="transmembrane region" description="Helical" evidence="1">
    <location>
        <begin position="51"/>
        <end position="68"/>
    </location>
</feature>
<dbReference type="Proteomes" id="UP000006158">
    <property type="component" value="Chromosome"/>
</dbReference>
<feature type="transmembrane region" description="Helical" evidence="1">
    <location>
        <begin position="74"/>
        <end position="92"/>
    </location>
</feature>
<keyword evidence="1" id="KW-1133">Transmembrane helix</keyword>
<proteinExistence type="predicted"/>
<keyword evidence="1" id="KW-0812">Transmembrane</keyword>
<feature type="transmembrane region" description="Helical" evidence="1">
    <location>
        <begin position="20"/>
        <end position="42"/>
    </location>
</feature>
<dbReference type="PATRIC" id="fig|246196.56.peg.894"/>
<name>I7FX82_MYCS2</name>